<dbReference type="EMBL" id="DAAVHS010000004">
    <property type="protein sequence ID" value="HAF4698437.1"/>
    <property type="molecule type" value="Genomic_DNA"/>
</dbReference>
<evidence type="ECO:0000313" key="2">
    <source>
        <dbReference type="EMBL" id="HAF4680191.1"/>
    </source>
</evidence>
<proteinExistence type="predicted"/>
<dbReference type="SUPFAM" id="SSF57850">
    <property type="entry name" value="RING/U-box"/>
    <property type="match status" value="1"/>
</dbReference>
<dbReference type="GO" id="GO:0044403">
    <property type="term" value="P:biological process involved in symbiotic interaction"/>
    <property type="evidence" value="ECO:0007669"/>
    <property type="project" value="InterPro"/>
</dbReference>
<dbReference type="InterPro" id="IPR038436">
    <property type="entry name" value="Effector_NleG_sf"/>
</dbReference>
<dbReference type="Pfam" id="PF06416">
    <property type="entry name" value="T3SS_NleG"/>
    <property type="match status" value="1"/>
</dbReference>
<gene>
    <name evidence="2" type="ORF">G8N44_002109</name>
    <name evidence="1" type="ORF">G8N90_001582</name>
    <name evidence="4" type="ORF">G8N96_004419</name>
    <name evidence="3" type="ORF">G8O00_001828</name>
</gene>
<reference evidence="1" key="1">
    <citation type="journal article" date="2018" name="Genome Biol.">
        <title>SKESA: strategic k-mer extension for scrupulous assemblies.</title>
        <authorList>
            <person name="Souvorov A."/>
            <person name="Agarwala R."/>
            <person name="Lipman D.J."/>
        </authorList>
    </citation>
    <scope>NUCLEOTIDE SEQUENCE</scope>
    <source>
        <strain evidence="1">MA.CK_00/00004022</strain>
        <strain evidence="4">MA.CK_00/00004026</strain>
        <strain evidence="2">MA.CK_97/00012691</strain>
        <strain evidence="3">MA.CK_98/00011163</strain>
    </source>
</reference>
<dbReference type="EMBL" id="DAAURC010000003">
    <property type="protein sequence ID" value="HAF2578880.1"/>
    <property type="molecule type" value="Genomic_DNA"/>
</dbReference>
<protein>
    <submittedName>
        <fullName evidence="1">DUF1076 domain-containing protein</fullName>
    </submittedName>
</protein>
<sequence length="101" mass="11499">MMSNQLHKKIEACSFPVDPGSFSCAEEHLTCPITLDIPKNGVFVKVSSQSDVCCLFDREALLNLVCQELKHPLSREPICMDMIVRKKDCYFNTLRDKFTSI</sequence>
<organism evidence="1">
    <name type="scientific">Salmonella enterica</name>
    <name type="common">Salmonella choleraesuis</name>
    <dbReference type="NCBI Taxonomy" id="28901"/>
    <lineage>
        <taxon>Bacteria</taxon>
        <taxon>Pseudomonadati</taxon>
        <taxon>Pseudomonadota</taxon>
        <taxon>Gammaproteobacteria</taxon>
        <taxon>Enterobacterales</taxon>
        <taxon>Enterobacteriaceae</taxon>
        <taxon>Salmonella</taxon>
    </lineage>
</organism>
<dbReference type="AlphaFoldDB" id="A0A744GNX5"/>
<dbReference type="EMBL" id="DAAVIG010000023">
    <property type="protein sequence ID" value="HAF4908340.1"/>
    <property type="molecule type" value="Genomic_DNA"/>
</dbReference>
<reference evidence="1" key="2">
    <citation type="submission" date="2020-02" db="EMBL/GenBank/DDBJ databases">
        <authorList>
            <consortium name="NCBI Pathogen Detection Project"/>
        </authorList>
    </citation>
    <scope>NUCLEOTIDE SEQUENCE</scope>
    <source>
        <strain evidence="1">MA.CK_00/00004022</strain>
        <strain evidence="4">MA.CK_00/00004026</strain>
        <strain evidence="2">MA.CK_97/00012691</strain>
        <strain evidence="3">MA.CK_98/00011163</strain>
    </source>
</reference>
<dbReference type="GO" id="GO:0004842">
    <property type="term" value="F:ubiquitin-protein transferase activity"/>
    <property type="evidence" value="ECO:0007669"/>
    <property type="project" value="InterPro"/>
</dbReference>
<dbReference type="InterPro" id="IPR010489">
    <property type="entry name" value="Effector_NleG"/>
</dbReference>
<accession>A0A744GNX5</accession>
<name>A0A744GNX5_SALER</name>
<dbReference type="Gene3D" id="3.30.40.80">
    <property type="entry name" value="Effector protein NleG"/>
    <property type="match status" value="1"/>
</dbReference>
<evidence type="ECO:0000313" key="4">
    <source>
        <dbReference type="EMBL" id="HAF4908340.1"/>
    </source>
</evidence>
<comment type="caution">
    <text evidence="1">The sequence shown here is derived from an EMBL/GenBank/DDBJ whole genome shotgun (WGS) entry which is preliminary data.</text>
</comment>
<dbReference type="EMBL" id="DAAVGK010000007">
    <property type="protein sequence ID" value="HAF4680191.1"/>
    <property type="molecule type" value="Genomic_DNA"/>
</dbReference>
<evidence type="ECO:0000313" key="1">
    <source>
        <dbReference type="EMBL" id="HAF2578880.1"/>
    </source>
</evidence>
<evidence type="ECO:0000313" key="3">
    <source>
        <dbReference type="EMBL" id="HAF4698437.1"/>
    </source>
</evidence>